<evidence type="ECO:0000313" key="5">
    <source>
        <dbReference type="EMBL" id="CAF4005462.1"/>
    </source>
</evidence>
<evidence type="ECO:0000313" key="3">
    <source>
        <dbReference type="EMBL" id="CAF1439824.1"/>
    </source>
</evidence>
<dbReference type="InterPro" id="IPR002172">
    <property type="entry name" value="LDrepeatLR_classA_rpt"/>
</dbReference>
<evidence type="ECO:0000313" key="6">
    <source>
        <dbReference type="EMBL" id="CAF4021512.1"/>
    </source>
</evidence>
<gene>
    <name evidence="4" type="ORF">JYZ213_LOCUS41640</name>
    <name evidence="6" type="ORF">OKA104_LOCUS30995</name>
    <name evidence="5" type="ORF">OXD698_LOCUS29777</name>
    <name evidence="3" type="ORF">VCS650_LOCUS38816</name>
</gene>
<evidence type="ECO:0000313" key="4">
    <source>
        <dbReference type="EMBL" id="CAF1468002.1"/>
    </source>
</evidence>
<dbReference type="Proteomes" id="UP000663845">
    <property type="component" value="Unassembled WGS sequence"/>
</dbReference>
<evidence type="ECO:0000256" key="1">
    <source>
        <dbReference type="ARBA" id="ARBA00023157"/>
    </source>
</evidence>
<dbReference type="OrthoDB" id="10061826at2759"/>
<dbReference type="Proteomes" id="UP000663881">
    <property type="component" value="Unassembled WGS sequence"/>
</dbReference>
<dbReference type="Proteomes" id="UP000663844">
    <property type="component" value="Unassembled WGS sequence"/>
</dbReference>
<proteinExistence type="predicted"/>
<keyword evidence="1" id="KW-1015">Disulfide bond</keyword>
<dbReference type="EMBL" id="CAJOAY010003429">
    <property type="protein sequence ID" value="CAF4021512.1"/>
    <property type="molecule type" value="Genomic_DNA"/>
</dbReference>
<reference evidence="5" key="1">
    <citation type="submission" date="2021-02" db="EMBL/GenBank/DDBJ databases">
        <authorList>
            <person name="Nowell W R."/>
        </authorList>
    </citation>
    <scope>NUCLEOTIDE SEQUENCE</scope>
</reference>
<dbReference type="EMBL" id="CAJNOG010001742">
    <property type="protein sequence ID" value="CAF1468002.1"/>
    <property type="molecule type" value="Genomic_DNA"/>
</dbReference>
<comment type="caution">
    <text evidence="2">Lacks conserved residue(s) required for the propagation of feature annotation.</text>
</comment>
<dbReference type="EMBL" id="CAJOAZ010003403">
    <property type="protein sequence ID" value="CAF4005462.1"/>
    <property type="molecule type" value="Genomic_DNA"/>
</dbReference>
<dbReference type="PROSITE" id="PS50068">
    <property type="entry name" value="LDLRA_2"/>
    <property type="match status" value="1"/>
</dbReference>
<evidence type="ECO:0000256" key="2">
    <source>
        <dbReference type="PROSITE-ProRule" id="PRU00124"/>
    </source>
</evidence>
<accession>A0A819P0P1</accession>
<dbReference type="EMBL" id="CAJNON010001204">
    <property type="protein sequence ID" value="CAF1439824.1"/>
    <property type="molecule type" value="Genomic_DNA"/>
</dbReference>
<dbReference type="SUPFAM" id="SSF57424">
    <property type="entry name" value="LDL receptor-like module"/>
    <property type="match status" value="1"/>
</dbReference>
<dbReference type="AlphaFoldDB" id="A0A819P0P1"/>
<comment type="caution">
    <text evidence="5">The sequence shown here is derived from an EMBL/GenBank/DDBJ whole genome shotgun (WGS) entry which is preliminary data.</text>
</comment>
<protein>
    <submittedName>
        <fullName evidence="5">Uncharacterized protein</fullName>
    </submittedName>
</protein>
<dbReference type="Proteomes" id="UP000663891">
    <property type="component" value="Unassembled WGS sequence"/>
</dbReference>
<dbReference type="Gene3D" id="4.10.400.10">
    <property type="entry name" value="Low-density Lipoprotein Receptor"/>
    <property type="match status" value="1"/>
</dbReference>
<organism evidence="5 7">
    <name type="scientific">Adineta steineri</name>
    <dbReference type="NCBI Taxonomy" id="433720"/>
    <lineage>
        <taxon>Eukaryota</taxon>
        <taxon>Metazoa</taxon>
        <taxon>Spiralia</taxon>
        <taxon>Gnathifera</taxon>
        <taxon>Rotifera</taxon>
        <taxon>Eurotatoria</taxon>
        <taxon>Bdelloidea</taxon>
        <taxon>Adinetida</taxon>
        <taxon>Adinetidae</taxon>
        <taxon>Adineta</taxon>
    </lineage>
</organism>
<sequence length="85" mass="9635">MFRNLIQRCSTIGTIKTYSYPSLFHCSQSLKCISKHRLSDSSNDCNYGEDESFSVCQLNDSNRFVCSSKPNKCLSIVALENKIND</sequence>
<dbReference type="InterPro" id="IPR036055">
    <property type="entry name" value="LDL_receptor-like_sf"/>
</dbReference>
<name>A0A819P0P1_9BILA</name>
<evidence type="ECO:0000313" key="7">
    <source>
        <dbReference type="Proteomes" id="UP000663844"/>
    </source>
</evidence>